<sequence length="53" mass="5319">MGLGVALIALCVVCLVVSFIFTVPAWVNLLGILFGIAGLVMIGKGRKGGGDSA</sequence>
<keyword evidence="3" id="KW-1185">Reference proteome</keyword>
<evidence type="ECO:0000313" key="2">
    <source>
        <dbReference type="EMBL" id="WYK18890.1"/>
    </source>
</evidence>
<dbReference type="Proteomes" id="UP001281305">
    <property type="component" value="Chromosome"/>
</dbReference>
<keyword evidence="1" id="KW-1133">Transmembrane helix</keyword>
<proteinExistence type="predicted"/>
<evidence type="ECO:0000313" key="3">
    <source>
        <dbReference type="Proteomes" id="UP001281305"/>
    </source>
</evidence>
<reference evidence="2 3" key="1">
    <citation type="submission" date="2024-02" db="EMBL/GenBank/DDBJ databases">
        <title>Roseovarius strain W115 nov., isolated from a marine algae.</title>
        <authorList>
            <person name="Lee M.W."/>
            <person name="Lee J.K."/>
            <person name="Kim J.M."/>
            <person name="Choi D.G."/>
            <person name="Baek J.H."/>
            <person name="Bayburt H."/>
            <person name="Jung J.J."/>
            <person name="Han D.M."/>
            <person name="Jeon C.O."/>
        </authorList>
    </citation>
    <scope>NUCLEOTIDE SEQUENCE [LARGE SCALE GENOMIC DNA]</scope>
    <source>
        <strain evidence="2 3">W115</strain>
    </source>
</reference>
<evidence type="ECO:0000256" key="1">
    <source>
        <dbReference type="SAM" id="Phobius"/>
    </source>
</evidence>
<dbReference type="EMBL" id="CP146606">
    <property type="protein sequence ID" value="WYK18890.1"/>
    <property type="molecule type" value="Genomic_DNA"/>
</dbReference>
<keyword evidence="1" id="KW-0472">Membrane</keyword>
<protein>
    <recommendedName>
        <fullName evidence="4">DUF3096 domain-containing protein</fullName>
    </recommendedName>
</protein>
<evidence type="ECO:0008006" key="4">
    <source>
        <dbReference type="Google" id="ProtNLM"/>
    </source>
</evidence>
<dbReference type="RefSeq" id="WP_317055569.1">
    <property type="nucleotide sequence ID" value="NZ_CP146606.1"/>
</dbReference>
<gene>
    <name evidence="2" type="ORF">RZS32_003100</name>
</gene>
<accession>A0ABZ2TGM9</accession>
<keyword evidence="1" id="KW-0812">Transmembrane</keyword>
<organism evidence="2 3">
    <name type="scientific">Roseovarius rhodophyticola</name>
    <dbReference type="NCBI Taxonomy" id="3080827"/>
    <lineage>
        <taxon>Bacteria</taxon>
        <taxon>Pseudomonadati</taxon>
        <taxon>Pseudomonadota</taxon>
        <taxon>Alphaproteobacteria</taxon>
        <taxon>Rhodobacterales</taxon>
        <taxon>Roseobacteraceae</taxon>
        <taxon>Roseovarius</taxon>
    </lineage>
</organism>
<feature type="transmembrane region" description="Helical" evidence="1">
    <location>
        <begin position="6"/>
        <end position="39"/>
    </location>
</feature>
<name>A0ABZ2TGM9_9RHOB</name>